<evidence type="ECO:0000313" key="2">
    <source>
        <dbReference type="EMBL" id="MBA0651769.1"/>
    </source>
</evidence>
<evidence type="ECO:0000256" key="1">
    <source>
        <dbReference type="SAM" id="Phobius"/>
    </source>
</evidence>
<keyword evidence="1" id="KW-0472">Membrane</keyword>
<protein>
    <submittedName>
        <fullName evidence="2">Uncharacterized protein</fullName>
    </submittedName>
</protein>
<accession>A0A7J8UNG0</accession>
<sequence length="59" mass="6215">MAIGILSTLLAKSETILGSGHSSVVSMNLFVALLCGCIVIGHLLEESRWMNESITALAI</sequence>
<keyword evidence="1" id="KW-1133">Transmembrane helix</keyword>
<reference evidence="2 3" key="1">
    <citation type="journal article" date="2019" name="Genome Biol. Evol.">
        <title>Insights into the evolution of the New World diploid cottons (Gossypium, subgenus Houzingenia) based on genome sequencing.</title>
        <authorList>
            <person name="Grover C.E."/>
            <person name="Arick M.A. 2nd"/>
            <person name="Thrash A."/>
            <person name="Conover J.L."/>
            <person name="Sanders W.S."/>
            <person name="Peterson D.G."/>
            <person name="Frelichowski J.E."/>
            <person name="Scheffler J.A."/>
            <person name="Scheffler B.E."/>
            <person name="Wendel J.F."/>
        </authorList>
    </citation>
    <scope>NUCLEOTIDE SEQUENCE [LARGE SCALE GENOMIC DNA]</scope>
    <source>
        <strain evidence="2">57</strain>
        <tissue evidence="2">Leaf</tissue>
    </source>
</reference>
<dbReference type="OrthoDB" id="196264at2759"/>
<name>A0A7J8UNG0_9ROSI</name>
<keyword evidence="1" id="KW-0812">Transmembrane</keyword>
<evidence type="ECO:0000313" key="3">
    <source>
        <dbReference type="Proteomes" id="UP000593573"/>
    </source>
</evidence>
<comment type="caution">
    <text evidence="2">The sequence shown here is derived from an EMBL/GenBank/DDBJ whole genome shotgun (WGS) entry which is preliminary data.</text>
</comment>
<organism evidence="2 3">
    <name type="scientific">Gossypium klotzschianum</name>
    <dbReference type="NCBI Taxonomy" id="34286"/>
    <lineage>
        <taxon>Eukaryota</taxon>
        <taxon>Viridiplantae</taxon>
        <taxon>Streptophyta</taxon>
        <taxon>Embryophyta</taxon>
        <taxon>Tracheophyta</taxon>
        <taxon>Spermatophyta</taxon>
        <taxon>Magnoliopsida</taxon>
        <taxon>eudicotyledons</taxon>
        <taxon>Gunneridae</taxon>
        <taxon>Pentapetalae</taxon>
        <taxon>rosids</taxon>
        <taxon>malvids</taxon>
        <taxon>Malvales</taxon>
        <taxon>Malvaceae</taxon>
        <taxon>Malvoideae</taxon>
        <taxon>Gossypium</taxon>
    </lineage>
</organism>
<dbReference type="AlphaFoldDB" id="A0A7J8UNG0"/>
<dbReference type="Proteomes" id="UP000593573">
    <property type="component" value="Unassembled WGS sequence"/>
</dbReference>
<keyword evidence="3" id="KW-1185">Reference proteome</keyword>
<gene>
    <name evidence="2" type="ORF">Goklo_019072</name>
</gene>
<feature type="non-terminal residue" evidence="2">
    <location>
        <position position="59"/>
    </location>
</feature>
<proteinExistence type="predicted"/>
<dbReference type="EMBL" id="JABFAB010000006">
    <property type="protein sequence ID" value="MBA0651769.1"/>
    <property type="molecule type" value="Genomic_DNA"/>
</dbReference>
<feature type="transmembrane region" description="Helical" evidence="1">
    <location>
        <begin position="23"/>
        <end position="44"/>
    </location>
</feature>